<dbReference type="SUPFAM" id="SSF63380">
    <property type="entry name" value="Riboflavin synthase domain-like"/>
    <property type="match status" value="1"/>
</dbReference>
<dbReference type="InterPro" id="IPR017927">
    <property type="entry name" value="FAD-bd_FR_type"/>
</dbReference>
<dbReference type="InterPro" id="IPR012675">
    <property type="entry name" value="Beta-grasp_dom_sf"/>
</dbReference>
<reference evidence="10 11" key="1">
    <citation type="submission" date="2023-06" db="EMBL/GenBank/DDBJ databases">
        <title>Actinomycetospora Odt1-22.</title>
        <authorList>
            <person name="Supong K."/>
        </authorList>
    </citation>
    <scope>NUCLEOTIDE SEQUENCE [LARGE SCALE GENOMIC DNA]</scope>
    <source>
        <strain evidence="10 11">Odt1-22</strain>
    </source>
</reference>
<feature type="domain" description="FAD-binding FR-type" evidence="9">
    <location>
        <begin position="1"/>
        <end position="93"/>
    </location>
</feature>
<organism evidence="10 11">
    <name type="scientific">Actinomycetospora termitidis</name>
    <dbReference type="NCBI Taxonomy" id="3053470"/>
    <lineage>
        <taxon>Bacteria</taxon>
        <taxon>Bacillati</taxon>
        <taxon>Actinomycetota</taxon>
        <taxon>Actinomycetes</taxon>
        <taxon>Pseudonocardiales</taxon>
        <taxon>Pseudonocardiaceae</taxon>
        <taxon>Actinomycetospora</taxon>
    </lineage>
</organism>
<dbReference type="Pfam" id="PF00111">
    <property type="entry name" value="Fer2"/>
    <property type="match status" value="1"/>
</dbReference>
<evidence type="ECO:0000256" key="2">
    <source>
        <dbReference type="ARBA" id="ARBA00022630"/>
    </source>
</evidence>
<dbReference type="InterPro" id="IPR001041">
    <property type="entry name" value="2Fe-2S_ferredoxin-type"/>
</dbReference>
<dbReference type="Gene3D" id="3.10.20.30">
    <property type="match status" value="1"/>
</dbReference>
<keyword evidence="5 10" id="KW-0560">Oxidoreductase</keyword>
<dbReference type="CDD" id="cd06185">
    <property type="entry name" value="PDR_like"/>
    <property type="match status" value="1"/>
</dbReference>
<keyword evidence="7" id="KW-0411">Iron-sulfur</keyword>
<dbReference type="SUPFAM" id="SSF52343">
    <property type="entry name" value="Ferredoxin reductase-like, C-terminal NADP-linked domain"/>
    <property type="match status" value="1"/>
</dbReference>
<proteinExistence type="predicted"/>
<gene>
    <name evidence="10" type="ORF">QRT03_20210</name>
</gene>
<dbReference type="EMBL" id="JASVWF010000004">
    <property type="protein sequence ID" value="MDL5158302.1"/>
    <property type="molecule type" value="Genomic_DNA"/>
</dbReference>
<dbReference type="PROSITE" id="PS51085">
    <property type="entry name" value="2FE2S_FER_2"/>
    <property type="match status" value="1"/>
</dbReference>
<feature type="domain" description="2Fe-2S ferredoxin-type" evidence="8">
    <location>
        <begin position="211"/>
        <end position="290"/>
    </location>
</feature>
<dbReference type="SUPFAM" id="SSF54292">
    <property type="entry name" value="2Fe-2S ferredoxin-like"/>
    <property type="match status" value="1"/>
</dbReference>
<dbReference type="InterPro" id="IPR036010">
    <property type="entry name" value="2Fe-2S_ferredoxin-like_sf"/>
</dbReference>
<evidence type="ECO:0000313" key="10">
    <source>
        <dbReference type="EMBL" id="MDL5158302.1"/>
    </source>
</evidence>
<evidence type="ECO:0000256" key="3">
    <source>
        <dbReference type="ARBA" id="ARBA00022714"/>
    </source>
</evidence>
<evidence type="ECO:0000256" key="7">
    <source>
        <dbReference type="ARBA" id="ARBA00023014"/>
    </source>
</evidence>
<evidence type="ECO:0000256" key="5">
    <source>
        <dbReference type="ARBA" id="ARBA00023002"/>
    </source>
</evidence>
<dbReference type="PANTHER" id="PTHR47354">
    <property type="entry name" value="NADH OXIDOREDUCTASE HCR"/>
    <property type="match status" value="1"/>
</dbReference>
<keyword evidence="4" id="KW-0479">Metal-binding</keyword>
<comment type="cofactor">
    <cofactor evidence="1">
        <name>FAD</name>
        <dbReference type="ChEBI" id="CHEBI:57692"/>
    </cofactor>
</comment>
<dbReference type="Pfam" id="PF22290">
    <property type="entry name" value="DmmA-like_N"/>
    <property type="match status" value="1"/>
</dbReference>
<dbReference type="Gene3D" id="3.40.50.80">
    <property type="entry name" value="Nucleotide-binding domain of ferredoxin-NADP reductase (FNR) module"/>
    <property type="match status" value="1"/>
</dbReference>
<keyword evidence="6" id="KW-0408">Iron</keyword>
<evidence type="ECO:0000256" key="6">
    <source>
        <dbReference type="ARBA" id="ARBA00023004"/>
    </source>
</evidence>
<dbReference type="EC" id="1.-.-.-" evidence="10"/>
<evidence type="ECO:0000259" key="9">
    <source>
        <dbReference type="PROSITE" id="PS51384"/>
    </source>
</evidence>
<keyword evidence="11" id="KW-1185">Reference proteome</keyword>
<accession>A0ABT7MCB1</accession>
<dbReference type="PROSITE" id="PS51384">
    <property type="entry name" value="FAD_FR"/>
    <property type="match status" value="1"/>
</dbReference>
<dbReference type="Gene3D" id="2.40.30.10">
    <property type="entry name" value="Translation factors"/>
    <property type="match status" value="1"/>
</dbReference>
<dbReference type="Proteomes" id="UP001231924">
    <property type="component" value="Unassembled WGS sequence"/>
</dbReference>
<evidence type="ECO:0000256" key="4">
    <source>
        <dbReference type="ARBA" id="ARBA00022723"/>
    </source>
</evidence>
<sequence length="290" mass="30323">MLDLRVAHVATPAPDVRSVTLVGDLPAHPPGAHLPVEWAPGRVNPYSLTGLGIAPETYRISVAHRSGGSRWVHELAVGDRVRALPPRSSFPPVETAAHHVLVAGGIGVTPLLSHARWHAFWGHSFEVLAVGTPHLAELRELGPVTLARDRADMRDRLGPVVGNAPWNSHLYVCGPPGLIAAVAAAARAAHWVDARVHAEPFVAAMPPGEPFTARLRSGAAVEVAATESLLDALLRAGLAPPHLCRQGVCGECVTGLLSGRAEHRDHVDAAGGGGIALCVSRASGTVELDL</sequence>
<dbReference type="InterPro" id="IPR039261">
    <property type="entry name" value="FNR_nucleotide-bd"/>
</dbReference>
<dbReference type="GO" id="GO:0016491">
    <property type="term" value="F:oxidoreductase activity"/>
    <property type="evidence" value="ECO:0007669"/>
    <property type="project" value="UniProtKB-KW"/>
</dbReference>
<dbReference type="RefSeq" id="WP_286054826.1">
    <property type="nucleotide sequence ID" value="NZ_JASVWF010000004.1"/>
</dbReference>
<keyword evidence="3" id="KW-0001">2Fe-2S</keyword>
<keyword evidence="2" id="KW-0285">Flavoprotein</keyword>
<comment type="caution">
    <text evidence="10">The sequence shown here is derived from an EMBL/GenBank/DDBJ whole genome shotgun (WGS) entry which is preliminary data.</text>
</comment>
<evidence type="ECO:0000313" key="11">
    <source>
        <dbReference type="Proteomes" id="UP001231924"/>
    </source>
</evidence>
<evidence type="ECO:0000256" key="1">
    <source>
        <dbReference type="ARBA" id="ARBA00001974"/>
    </source>
</evidence>
<protein>
    <submittedName>
        <fullName evidence="10">PDR/VanB family oxidoreductase</fullName>
        <ecNumber evidence="10">1.-.-.-</ecNumber>
    </submittedName>
</protein>
<dbReference type="CDD" id="cd00207">
    <property type="entry name" value="fer2"/>
    <property type="match status" value="1"/>
</dbReference>
<dbReference type="InterPro" id="IPR050415">
    <property type="entry name" value="MRET"/>
</dbReference>
<dbReference type="PRINTS" id="PR00409">
    <property type="entry name" value="PHDIOXRDTASE"/>
</dbReference>
<dbReference type="PANTHER" id="PTHR47354:SF1">
    <property type="entry name" value="CARNITINE MONOOXYGENASE REDUCTASE SUBUNIT"/>
    <property type="match status" value="1"/>
</dbReference>
<evidence type="ECO:0000259" key="8">
    <source>
        <dbReference type="PROSITE" id="PS51085"/>
    </source>
</evidence>
<name>A0ABT7MCB1_9PSEU</name>
<dbReference type="InterPro" id="IPR054582">
    <property type="entry name" value="DmmA-like_N"/>
</dbReference>
<dbReference type="InterPro" id="IPR017938">
    <property type="entry name" value="Riboflavin_synthase-like_b-brl"/>
</dbReference>